<dbReference type="PANTHER" id="PTHR12815:SF18">
    <property type="entry name" value="SORTING AND ASSEMBLY MACHINERY COMPONENT 50 HOMOLOG"/>
    <property type="match status" value="1"/>
</dbReference>
<protein>
    <submittedName>
        <fullName evidence="6">BamA/TamA family outer membrane protein</fullName>
    </submittedName>
</protein>
<evidence type="ECO:0000256" key="1">
    <source>
        <dbReference type="ARBA" id="ARBA00004370"/>
    </source>
</evidence>
<proteinExistence type="predicted"/>
<dbReference type="PANTHER" id="PTHR12815">
    <property type="entry name" value="SORTING AND ASSEMBLY MACHINERY SAMM50 PROTEIN FAMILY MEMBER"/>
    <property type="match status" value="1"/>
</dbReference>
<keyword evidence="3" id="KW-0812">Transmembrane</keyword>
<dbReference type="InterPro" id="IPR039910">
    <property type="entry name" value="D15-like"/>
</dbReference>
<dbReference type="Pfam" id="PF07244">
    <property type="entry name" value="POTRA"/>
    <property type="match status" value="1"/>
</dbReference>
<dbReference type="EMBL" id="JBHPEI010000004">
    <property type="protein sequence ID" value="MFC1799381.1"/>
    <property type="molecule type" value="Genomic_DNA"/>
</dbReference>
<dbReference type="InterPro" id="IPR010827">
    <property type="entry name" value="BamA/TamA_POTRA"/>
</dbReference>
<evidence type="ECO:0000259" key="5">
    <source>
        <dbReference type="PROSITE" id="PS51779"/>
    </source>
</evidence>
<keyword evidence="2" id="KW-1134">Transmembrane beta strand</keyword>
<comment type="caution">
    <text evidence="6">The sequence shown here is derived from an EMBL/GenBank/DDBJ whole genome shotgun (WGS) entry which is preliminary data.</text>
</comment>
<dbReference type="Pfam" id="PF01103">
    <property type="entry name" value="Omp85"/>
    <property type="match status" value="1"/>
</dbReference>
<reference evidence="6 7" key="1">
    <citation type="submission" date="2024-09" db="EMBL/GenBank/DDBJ databases">
        <authorList>
            <person name="D'Angelo T."/>
        </authorList>
    </citation>
    <scope>NUCLEOTIDE SEQUENCE [LARGE SCALE GENOMIC DNA]</scope>
    <source>
        <strain evidence="6">SAG AM-311-F02</strain>
    </source>
</reference>
<keyword evidence="7" id="KW-1185">Reference proteome</keyword>
<evidence type="ECO:0000313" key="6">
    <source>
        <dbReference type="EMBL" id="MFC1799381.1"/>
    </source>
</evidence>
<organism evidence="6 7">
    <name type="scientific">Eiseniibacteriota bacterium</name>
    <dbReference type="NCBI Taxonomy" id="2212470"/>
    <lineage>
        <taxon>Bacteria</taxon>
        <taxon>Candidatus Eiseniibacteriota</taxon>
    </lineage>
</organism>
<dbReference type="Gene3D" id="3.10.20.310">
    <property type="entry name" value="membrane protein fhac"/>
    <property type="match status" value="1"/>
</dbReference>
<dbReference type="InterPro" id="IPR034746">
    <property type="entry name" value="POTRA"/>
</dbReference>
<sequence length="475" mass="51938">MMRLLRNGPVLVLALALMAVSLWTALLSAAEAPAPAARALLLEEILISGNKRLADADIRNTIQLAPGDTINVEVLERERLRLLDAHSILTSASLFTRPGSTRGTVILEIDIVEKKTVSFETGYGYHDVNGWFLTLAGVRFDQLFKTDSVLRVGFRLGFRLTSFDAEWVKPAPLDGGLGANARFHVQSEDRSFFGDDCLAGSGCGAPGSCSRDESEWNEFRQKIERVGGEVSALHWYHGMLFSFGMQAESVKPESTFIDAESDEEYESEDFPGGLAEDVESTVITGLFLRVTRDTRDDAIYPRSGSVALLSLEANNTFLGGDEVFTKLMFDSRGLLDLGGDRVLSGRLSAGITSTGTPYHERFTLGGIYSMRGFKELSLSPAAGFDGYWLAGCELRFPLIPSIDNPPRLVGLVFFDTGMGWQRHDPCPEKLEAAIGYGVRLRLPWLGMLGLDAGIPLSEGRTGENFRVHGSLGFSF</sequence>
<evidence type="ECO:0000256" key="3">
    <source>
        <dbReference type="ARBA" id="ARBA00022692"/>
    </source>
</evidence>
<dbReference type="Proteomes" id="UP001594288">
    <property type="component" value="Unassembled WGS sequence"/>
</dbReference>
<keyword evidence="4" id="KW-0472">Membrane</keyword>
<evidence type="ECO:0000313" key="7">
    <source>
        <dbReference type="Proteomes" id="UP001594288"/>
    </source>
</evidence>
<dbReference type="Gene3D" id="2.40.160.50">
    <property type="entry name" value="membrane protein fhac: a member of the omp85/tpsb transporter family"/>
    <property type="match status" value="1"/>
</dbReference>
<accession>A0ABV6YMR9</accession>
<dbReference type="PROSITE" id="PS51779">
    <property type="entry name" value="POTRA"/>
    <property type="match status" value="1"/>
</dbReference>
<evidence type="ECO:0000256" key="2">
    <source>
        <dbReference type="ARBA" id="ARBA00022452"/>
    </source>
</evidence>
<evidence type="ECO:0000256" key="4">
    <source>
        <dbReference type="ARBA" id="ARBA00023136"/>
    </source>
</evidence>
<gene>
    <name evidence="6" type="ORF">ACFL2Z_00505</name>
</gene>
<feature type="domain" description="POTRA" evidence="5">
    <location>
        <begin position="40"/>
        <end position="114"/>
    </location>
</feature>
<name>A0ABV6YMR9_UNCEI</name>
<comment type="subcellular location">
    <subcellularLocation>
        <location evidence="1">Membrane</location>
    </subcellularLocation>
</comment>
<dbReference type="InterPro" id="IPR000184">
    <property type="entry name" value="Bac_surfAg_D15"/>
</dbReference>